<dbReference type="InterPro" id="IPR000868">
    <property type="entry name" value="Isochorismatase-like_dom"/>
</dbReference>
<dbReference type="HOGENOM" id="CLU_068979_8_2_5"/>
<dbReference type="Gene3D" id="3.40.50.850">
    <property type="entry name" value="Isochorismatase-like"/>
    <property type="match status" value="1"/>
</dbReference>
<sequence length="225" mass="25040">MQRYELDPEFEARYEWTRGPTHLLEEADPKTTAHLVIDMQNGFLRPGALLETPPAREVVPQINAISSALRAAGGMVAFTRFAYDPTEKAWDAFYRRFLNPVRSSAQQEAFGPDAHDLQLWDGLDIDPSDLVVDKTRFSAFIMGTCDMHEILQERGIRTLIISGTMTNCCCDSTARDAMQYGYDVVFAADATGTVSKTEQDAAVLNMALLFAEVANTEDIVSAFTR</sequence>
<dbReference type="Pfam" id="PF00857">
    <property type="entry name" value="Isochorismatase"/>
    <property type="match status" value="1"/>
</dbReference>
<dbReference type="PANTHER" id="PTHR43540">
    <property type="entry name" value="PEROXYUREIDOACRYLATE/UREIDOACRYLATE AMIDOHYDROLASE-RELATED"/>
    <property type="match status" value="1"/>
</dbReference>
<dbReference type="EMBL" id="CP002623">
    <property type="protein sequence ID" value="AEI94079.1"/>
    <property type="molecule type" value="Genomic_DNA"/>
</dbReference>
<dbReference type="OrthoDB" id="8477867at2"/>
<evidence type="ECO:0000259" key="2">
    <source>
        <dbReference type="Pfam" id="PF00857"/>
    </source>
</evidence>
<dbReference type="eggNOG" id="COG1335">
    <property type="taxonomic scope" value="Bacteria"/>
</dbReference>
<accession>F7ZLM8</accession>
<dbReference type="AlphaFoldDB" id="F7ZLM8"/>
<dbReference type="InterPro" id="IPR036380">
    <property type="entry name" value="Isochorismatase-like_sf"/>
</dbReference>
<dbReference type="RefSeq" id="WP_013962005.1">
    <property type="nucleotide sequence ID" value="NC_015730.1"/>
</dbReference>
<protein>
    <submittedName>
        <fullName evidence="3">Isochorismatase family protein</fullName>
    </submittedName>
</protein>
<dbReference type="STRING" id="391595.RLO149_c021030"/>
<dbReference type="KEGG" id="rli:RLO149_c021030"/>
<reference evidence="3 4" key="1">
    <citation type="journal article" date="2011" name="BMC Genomics">
        <title>Comparative genome analysis and genome-guided physiological analysis of Roseobacter litoralis.</title>
        <authorList>
            <person name="Kalhoefer D."/>
            <person name="Thole S."/>
            <person name="Voget S."/>
            <person name="Lehmann R."/>
            <person name="Liesegang H."/>
            <person name="Wollher A."/>
            <person name="Daniel R."/>
            <person name="Simon M."/>
            <person name="Brinkhoff T."/>
        </authorList>
    </citation>
    <scope>NUCLEOTIDE SEQUENCE [LARGE SCALE GENOMIC DNA]</scope>
    <source>
        <strain evidence="4">ATCC 49566 / DSM 6996 / JCM 21268 / NBRC 15278 / OCh 149</strain>
    </source>
</reference>
<dbReference type="GO" id="GO:0016787">
    <property type="term" value="F:hydrolase activity"/>
    <property type="evidence" value="ECO:0007669"/>
    <property type="project" value="UniProtKB-KW"/>
</dbReference>
<dbReference type="Proteomes" id="UP000001353">
    <property type="component" value="Chromosome"/>
</dbReference>
<evidence type="ECO:0000256" key="1">
    <source>
        <dbReference type="ARBA" id="ARBA00022801"/>
    </source>
</evidence>
<evidence type="ECO:0000313" key="4">
    <source>
        <dbReference type="Proteomes" id="UP000001353"/>
    </source>
</evidence>
<keyword evidence="1" id="KW-0378">Hydrolase</keyword>
<organism evidence="3 4">
    <name type="scientific">Roseobacter litoralis (strain ATCC 49566 / DSM 6996 / JCM 21268 / NBRC 15278 / OCh 149)</name>
    <dbReference type="NCBI Taxonomy" id="391595"/>
    <lineage>
        <taxon>Bacteria</taxon>
        <taxon>Pseudomonadati</taxon>
        <taxon>Pseudomonadota</taxon>
        <taxon>Alphaproteobacteria</taxon>
        <taxon>Rhodobacterales</taxon>
        <taxon>Roseobacteraceae</taxon>
        <taxon>Roseobacter</taxon>
    </lineage>
</organism>
<dbReference type="PANTHER" id="PTHR43540:SF6">
    <property type="entry name" value="ISOCHORISMATASE-LIKE DOMAIN-CONTAINING PROTEIN"/>
    <property type="match status" value="1"/>
</dbReference>
<dbReference type="InterPro" id="IPR050272">
    <property type="entry name" value="Isochorismatase-like_hydrls"/>
</dbReference>
<dbReference type="SUPFAM" id="SSF52499">
    <property type="entry name" value="Isochorismatase-like hydrolases"/>
    <property type="match status" value="1"/>
</dbReference>
<keyword evidence="4" id="KW-1185">Reference proteome</keyword>
<dbReference type="CDD" id="cd00431">
    <property type="entry name" value="cysteine_hydrolases"/>
    <property type="match status" value="1"/>
</dbReference>
<name>F7ZLM8_ROSLO</name>
<gene>
    <name evidence="3" type="ordered locus">RLO149_c021030</name>
</gene>
<proteinExistence type="predicted"/>
<evidence type="ECO:0000313" key="3">
    <source>
        <dbReference type="EMBL" id="AEI94079.1"/>
    </source>
</evidence>
<feature type="domain" description="Isochorismatase-like" evidence="2">
    <location>
        <begin position="32"/>
        <end position="218"/>
    </location>
</feature>